<evidence type="ECO:0000256" key="3">
    <source>
        <dbReference type="ARBA" id="ARBA00022840"/>
    </source>
</evidence>
<dbReference type="GO" id="GO:0005524">
    <property type="term" value="F:ATP binding"/>
    <property type="evidence" value="ECO:0007669"/>
    <property type="project" value="UniProtKB-KW"/>
</dbReference>
<sequence length="209" mass="21830">MSLKLDQLRIAQDGRLMVALDISVAAGQVLTIMGPSGCGKSTALAAIVGALPPAFRMSGRIFLNGQDVTAQPIHARRMGLLFQDDVLFPHLSVAGNLGFGVPRGLRDRAARIEAALDAAGLSGMGARDPATLSGGQKARVALMRTLLSAPQALLLDEPFSKLDAGLRAQIRDFTFAQARALPVILVTHDMEDARAAGGPIISVTGEQLG</sequence>
<keyword evidence="3 5" id="KW-0067">ATP-binding</keyword>
<dbReference type="InterPro" id="IPR003593">
    <property type="entry name" value="AAA+_ATPase"/>
</dbReference>
<dbReference type="GO" id="GO:0016887">
    <property type="term" value="F:ATP hydrolysis activity"/>
    <property type="evidence" value="ECO:0007669"/>
    <property type="project" value="InterPro"/>
</dbReference>
<dbReference type="SMART" id="SM00382">
    <property type="entry name" value="AAA"/>
    <property type="match status" value="1"/>
</dbReference>
<reference evidence="5 8" key="2">
    <citation type="submission" date="2016-01" db="EMBL/GenBank/DDBJ databases">
        <authorList>
            <person name="Varghese N."/>
        </authorList>
    </citation>
    <scope>NUCLEOTIDE SEQUENCE [LARGE SCALE GENOMIC DNA]</scope>
    <source>
        <strain evidence="5 8">HL-91</strain>
    </source>
</reference>
<evidence type="ECO:0000259" key="4">
    <source>
        <dbReference type="PROSITE" id="PS50893"/>
    </source>
</evidence>
<dbReference type="EMBL" id="FBYC01000004">
    <property type="protein sequence ID" value="CUX80153.1"/>
    <property type="molecule type" value="Genomic_DNA"/>
</dbReference>
<protein>
    <submittedName>
        <fullName evidence="6">ABC-type uptake system ATPase component YnjD</fullName>
    </submittedName>
    <submittedName>
        <fullName evidence="5">Thiamine transport system ATP-binding protein</fullName>
    </submittedName>
</protein>
<keyword evidence="2" id="KW-0547">Nucleotide-binding</keyword>
<dbReference type="PANTHER" id="PTHR42781:SF4">
    <property type="entry name" value="SPERMIDINE_PUTRESCINE IMPORT ATP-BINDING PROTEIN POTA"/>
    <property type="match status" value="1"/>
</dbReference>
<dbReference type="SUPFAM" id="SSF52540">
    <property type="entry name" value="P-loop containing nucleoside triphosphate hydrolases"/>
    <property type="match status" value="1"/>
</dbReference>
<name>A0A0P7WYW8_9RHOB</name>
<keyword evidence="8" id="KW-1185">Reference proteome</keyword>
<evidence type="ECO:0000313" key="5">
    <source>
        <dbReference type="EMBL" id="CUX80153.1"/>
    </source>
</evidence>
<dbReference type="STRING" id="1666912.Ga0058931_0860"/>
<dbReference type="Proteomes" id="UP000050413">
    <property type="component" value="Unassembled WGS sequence"/>
</dbReference>
<dbReference type="PANTHER" id="PTHR42781">
    <property type="entry name" value="SPERMIDINE/PUTRESCINE IMPORT ATP-BINDING PROTEIN POTA"/>
    <property type="match status" value="1"/>
</dbReference>
<dbReference type="AlphaFoldDB" id="A0A0P7WYW8"/>
<proteinExistence type="predicted"/>
<reference evidence="6 7" key="1">
    <citation type="submission" date="2015-09" db="EMBL/GenBank/DDBJ databases">
        <title>Identification and resolution of microdiversity through metagenomic sequencing of parallel consortia.</title>
        <authorList>
            <person name="Nelson W.C."/>
            <person name="Romine M.F."/>
            <person name="Lindemann S.R."/>
        </authorList>
    </citation>
    <scope>NUCLEOTIDE SEQUENCE [LARGE SCALE GENOMIC DNA]</scope>
    <source>
        <strain evidence="6">HL-91</strain>
    </source>
</reference>
<evidence type="ECO:0000313" key="7">
    <source>
        <dbReference type="Proteomes" id="UP000050413"/>
    </source>
</evidence>
<dbReference type="OrthoDB" id="9802264at2"/>
<dbReference type="EMBL" id="LJSG01000011">
    <property type="protein sequence ID" value="KPP92774.1"/>
    <property type="molecule type" value="Genomic_DNA"/>
</dbReference>
<evidence type="ECO:0000256" key="1">
    <source>
        <dbReference type="ARBA" id="ARBA00022448"/>
    </source>
</evidence>
<dbReference type="Pfam" id="PF00005">
    <property type="entry name" value="ABC_tran"/>
    <property type="match status" value="1"/>
</dbReference>
<dbReference type="InterPro" id="IPR050093">
    <property type="entry name" value="ABC_SmlMolc_Importer"/>
</dbReference>
<accession>A0A0P7WYW8</accession>
<dbReference type="Proteomes" id="UP000182045">
    <property type="component" value="Unassembled WGS sequence"/>
</dbReference>
<dbReference type="PATRIC" id="fig|1666912.4.peg.2239"/>
<feature type="domain" description="ABC transporter" evidence="4">
    <location>
        <begin position="2"/>
        <end position="208"/>
    </location>
</feature>
<dbReference type="InterPro" id="IPR027417">
    <property type="entry name" value="P-loop_NTPase"/>
</dbReference>
<gene>
    <name evidence="6" type="primary">ynjD</name>
    <name evidence="5" type="ORF">Ga0058931_0860</name>
    <name evidence="6" type="ORF">HLUCCA05_10285</name>
</gene>
<dbReference type="PROSITE" id="PS50893">
    <property type="entry name" value="ABC_TRANSPORTER_2"/>
    <property type="match status" value="1"/>
</dbReference>
<dbReference type="Gene3D" id="3.40.50.300">
    <property type="entry name" value="P-loop containing nucleotide triphosphate hydrolases"/>
    <property type="match status" value="1"/>
</dbReference>
<comment type="caution">
    <text evidence="6">The sequence shown here is derived from an EMBL/GenBank/DDBJ whole genome shotgun (WGS) entry which is preliminary data.</text>
</comment>
<evidence type="ECO:0000313" key="8">
    <source>
        <dbReference type="Proteomes" id="UP000182045"/>
    </source>
</evidence>
<dbReference type="InterPro" id="IPR003439">
    <property type="entry name" value="ABC_transporter-like_ATP-bd"/>
</dbReference>
<organism evidence="6 7">
    <name type="scientific">Roseibaca calidilacus</name>
    <dbReference type="NCBI Taxonomy" id="1666912"/>
    <lineage>
        <taxon>Bacteria</taxon>
        <taxon>Pseudomonadati</taxon>
        <taxon>Pseudomonadota</taxon>
        <taxon>Alphaproteobacteria</taxon>
        <taxon>Rhodobacterales</taxon>
        <taxon>Paracoccaceae</taxon>
        <taxon>Roseinatronobacter</taxon>
    </lineage>
</organism>
<evidence type="ECO:0000256" key="2">
    <source>
        <dbReference type="ARBA" id="ARBA00022741"/>
    </source>
</evidence>
<keyword evidence="1" id="KW-0813">Transport</keyword>
<evidence type="ECO:0000313" key="6">
    <source>
        <dbReference type="EMBL" id="KPP92774.1"/>
    </source>
</evidence>
<dbReference type="RefSeq" id="WP_072245190.1">
    <property type="nucleotide sequence ID" value="NZ_FBYC01000004.1"/>
</dbReference>